<evidence type="ECO:0000313" key="1">
    <source>
        <dbReference type="EMBL" id="EAZ89624.1"/>
    </source>
</evidence>
<name>A3IV63_9CHRO</name>
<evidence type="ECO:0000313" key="2">
    <source>
        <dbReference type="Proteomes" id="UP000003781"/>
    </source>
</evidence>
<reference evidence="1 2" key="1">
    <citation type="submission" date="2007-03" db="EMBL/GenBank/DDBJ databases">
        <authorList>
            <person name="Stal L."/>
            <person name="Ferriera S."/>
            <person name="Johnson J."/>
            <person name="Kravitz S."/>
            <person name="Beeson K."/>
            <person name="Sutton G."/>
            <person name="Rogers Y.-H."/>
            <person name="Friedman R."/>
            <person name="Frazier M."/>
            <person name="Venter J.C."/>
        </authorList>
    </citation>
    <scope>NUCLEOTIDE SEQUENCE [LARGE SCALE GENOMIC DNA]</scope>
    <source>
        <strain evidence="1 2">CCY0110</strain>
    </source>
</reference>
<gene>
    <name evidence="1" type="ORF">CY0110_24366</name>
</gene>
<dbReference type="PANTHER" id="PTHR47152">
    <property type="entry name" value="SLR2084 PROTEIN-RELATED"/>
    <property type="match status" value="1"/>
</dbReference>
<dbReference type="AlphaFoldDB" id="A3IV63"/>
<organism evidence="1 2">
    <name type="scientific">Crocosphaera chwakensis CCY0110</name>
    <dbReference type="NCBI Taxonomy" id="391612"/>
    <lineage>
        <taxon>Bacteria</taxon>
        <taxon>Bacillati</taxon>
        <taxon>Cyanobacteriota</taxon>
        <taxon>Cyanophyceae</taxon>
        <taxon>Oscillatoriophycideae</taxon>
        <taxon>Chroococcales</taxon>
        <taxon>Aphanothecaceae</taxon>
        <taxon>Crocosphaera</taxon>
        <taxon>Crocosphaera chwakensis</taxon>
    </lineage>
</organism>
<dbReference type="EMBL" id="AAXW01000040">
    <property type="protein sequence ID" value="EAZ89624.1"/>
    <property type="molecule type" value="Genomic_DNA"/>
</dbReference>
<sequence length="82" mass="9635">MTENRVILNNITWETFNQLLKELGDKRVIRLAYDQEIVEIMTPFGQHEYSNRFIDNLILVIALELDLNIKTMGSLTLKKEII</sequence>
<keyword evidence="2" id="KW-1185">Reference proteome</keyword>
<comment type="caution">
    <text evidence="1">The sequence shown here is derived from an EMBL/GenBank/DDBJ whole genome shotgun (WGS) entry which is preliminary data.</text>
</comment>
<dbReference type="PANTHER" id="PTHR47152:SF2">
    <property type="entry name" value="SLR2084 PROTEIN"/>
    <property type="match status" value="1"/>
</dbReference>
<dbReference type="Proteomes" id="UP000003781">
    <property type="component" value="Unassembled WGS sequence"/>
</dbReference>
<accession>A3IV63</accession>
<protein>
    <submittedName>
        <fullName evidence="1">Uncharacterized protein</fullName>
    </submittedName>
</protein>
<dbReference type="eggNOG" id="COG4636">
    <property type="taxonomic scope" value="Bacteria"/>
</dbReference>
<proteinExistence type="predicted"/>